<organism evidence="2 3">
    <name type="scientific">Mycobacterium simulans</name>
    <dbReference type="NCBI Taxonomy" id="627089"/>
    <lineage>
        <taxon>Bacteria</taxon>
        <taxon>Bacillati</taxon>
        <taxon>Actinomycetota</taxon>
        <taxon>Actinomycetes</taxon>
        <taxon>Mycobacteriales</taxon>
        <taxon>Mycobacteriaceae</taxon>
        <taxon>Mycobacterium</taxon>
    </lineage>
</organism>
<reference evidence="2 3" key="1">
    <citation type="submission" date="2017-10" db="EMBL/GenBank/DDBJ databases">
        <authorList>
            <consortium name="Urmite Genomes"/>
        </authorList>
    </citation>
    <scope>NUCLEOTIDE SEQUENCE [LARGE SCALE GENOMIC DNA]</scope>
    <source>
        <strain evidence="2 3">FB-527</strain>
    </source>
</reference>
<evidence type="ECO:0000313" key="2">
    <source>
        <dbReference type="EMBL" id="SOJ54562.1"/>
    </source>
</evidence>
<name>A0A7Z7IJA9_9MYCO</name>
<accession>A0A7Z7IJA9</accession>
<evidence type="ECO:0000256" key="1">
    <source>
        <dbReference type="SAM" id="MobiDB-lite"/>
    </source>
</evidence>
<keyword evidence="3" id="KW-1185">Reference proteome</keyword>
<feature type="region of interest" description="Disordered" evidence="1">
    <location>
        <begin position="128"/>
        <end position="151"/>
    </location>
</feature>
<feature type="region of interest" description="Disordered" evidence="1">
    <location>
        <begin position="67"/>
        <end position="103"/>
    </location>
</feature>
<dbReference type="AlphaFoldDB" id="A0A7Z7IJA9"/>
<dbReference type="Proteomes" id="UP000554965">
    <property type="component" value="Unassembled WGS sequence"/>
</dbReference>
<dbReference type="EMBL" id="OCTY01000002">
    <property type="protein sequence ID" value="SOJ54562.1"/>
    <property type="molecule type" value="Genomic_DNA"/>
</dbReference>
<protein>
    <submittedName>
        <fullName evidence="2">Uncharacterized protein</fullName>
    </submittedName>
</protein>
<gene>
    <name evidence="2" type="ORF">MSIMFB_02052</name>
</gene>
<evidence type="ECO:0000313" key="3">
    <source>
        <dbReference type="Proteomes" id="UP000554965"/>
    </source>
</evidence>
<proteinExistence type="predicted"/>
<sequence length="151" mass="16809">MTTVATGCLRQSGLVERRDFNQLNQLDPLHQQLGDTVAAMHHDRRGRVEVDQRDLDLATIARVDGARAVDDRKPHTRRQPRARMNQPNHAKRDGYRNTRPHQGALPRCQLDVFGAVEVYASVAIMSAAGQRKPGVEPDNGQSGRHGATDYP</sequence>
<comment type="caution">
    <text evidence="2">The sequence shown here is derived from an EMBL/GenBank/DDBJ whole genome shotgun (WGS) entry which is preliminary data.</text>
</comment>